<evidence type="ECO:0000313" key="3">
    <source>
        <dbReference type="Proteomes" id="UP000753724"/>
    </source>
</evidence>
<evidence type="ECO:0000256" key="1">
    <source>
        <dbReference type="SAM" id="SignalP"/>
    </source>
</evidence>
<feature type="signal peptide" evidence="1">
    <location>
        <begin position="1"/>
        <end position="25"/>
    </location>
</feature>
<dbReference type="Gene3D" id="2.30.40.10">
    <property type="entry name" value="Urease, subunit C, domain 1"/>
    <property type="match status" value="1"/>
</dbReference>
<name>A0ABW9XE41_9SPHN</name>
<organism evidence="2 3">
    <name type="scientific">Novosphingobium ovatum</name>
    <dbReference type="NCBI Taxonomy" id="1908523"/>
    <lineage>
        <taxon>Bacteria</taxon>
        <taxon>Pseudomonadati</taxon>
        <taxon>Pseudomonadota</taxon>
        <taxon>Alphaproteobacteria</taxon>
        <taxon>Sphingomonadales</taxon>
        <taxon>Sphingomonadaceae</taxon>
        <taxon>Novosphingobium</taxon>
    </lineage>
</organism>
<evidence type="ECO:0000313" key="2">
    <source>
        <dbReference type="EMBL" id="NBC36816.1"/>
    </source>
</evidence>
<dbReference type="RefSeq" id="WP_161718227.1">
    <property type="nucleotide sequence ID" value="NZ_JAAAPO010000003.1"/>
</dbReference>
<reference evidence="3" key="1">
    <citation type="submission" date="2020-01" db="EMBL/GenBank/DDBJ databases">
        <title>Sphingomonas sp. strain CSW-10.</title>
        <authorList>
            <person name="Chen W.-M."/>
        </authorList>
    </citation>
    <scope>NUCLEOTIDE SEQUENCE [LARGE SCALE GENOMIC DNA]</scope>
    <source>
        <strain evidence="3">FSY-8</strain>
    </source>
</reference>
<proteinExistence type="predicted"/>
<dbReference type="Gene3D" id="3.20.20.140">
    <property type="entry name" value="Metal-dependent hydrolases"/>
    <property type="match status" value="1"/>
</dbReference>
<sequence length="374" mass="39307">MRLRLGPVSALAVVTALICAAPAHADTLIDHVNGVTYDLSGNAMRFTGVVVSDQGRIVQVLRAGDPRPARPDYILDAKGATMLPGLISPPMRLIPAGLRLLLPAAAQDSAVSVGGVAVPAPMPNPRPEDRDTALGTIQPALLARGITTVVDMGTTIEDWQTYRRAGDAGRLRLRVVSYADGLANMILIGGPGPTPWLYQDRLYMGGLWVGARVMPPPVARPVAKPVRGVARVAPVPALPAGAISDVQLKNMMSRAAMDHFQPAVLAAEPGAQAIADAAIVELAQTYQGDRRWRVEPAPPVETLPDGVNAATLPTRTAQAAHAAMAEARLGRIAPGLMADFLLAEGDPFQPGASLRLLSTWIGGVRVWQAAERAP</sequence>
<dbReference type="InterPro" id="IPR011059">
    <property type="entry name" value="Metal-dep_hydrolase_composite"/>
</dbReference>
<comment type="caution">
    <text evidence="2">The sequence shown here is derived from an EMBL/GenBank/DDBJ whole genome shotgun (WGS) entry which is preliminary data.</text>
</comment>
<keyword evidence="3" id="KW-1185">Reference proteome</keyword>
<feature type="chain" id="PRO_5046835583" evidence="1">
    <location>
        <begin position="26"/>
        <end position="374"/>
    </location>
</feature>
<keyword evidence="1" id="KW-0732">Signal</keyword>
<accession>A0ABW9XE41</accession>
<dbReference type="EMBL" id="JAAAPO010000003">
    <property type="protein sequence ID" value="NBC36816.1"/>
    <property type="molecule type" value="Genomic_DNA"/>
</dbReference>
<protein>
    <submittedName>
        <fullName evidence="2">Uncharacterized protein</fullName>
    </submittedName>
</protein>
<dbReference type="Proteomes" id="UP000753724">
    <property type="component" value="Unassembled WGS sequence"/>
</dbReference>
<dbReference type="SUPFAM" id="SSF51338">
    <property type="entry name" value="Composite domain of metallo-dependent hydrolases"/>
    <property type="match status" value="1"/>
</dbReference>
<gene>
    <name evidence="2" type="ORF">GTZ99_09630</name>
</gene>
<dbReference type="PANTHER" id="PTHR22642:SF2">
    <property type="entry name" value="PROTEIN LONG AFTER FAR-RED 3"/>
    <property type="match status" value="1"/>
</dbReference>
<dbReference type="PANTHER" id="PTHR22642">
    <property type="entry name" value="IMIDAZOLONEPROPIONASE"/>
    <property type="match status" value="1"/>
</dbReference>